<name>A0A9W6VXK6_9ACTN</name>
<proteinExistence type="predicted"/>
<keyword evidence="1" id="KW-1133">Transmembrane helix</keyword>
<sequence>MERRGHPYGREPGTVSTDPVQIATSLTWLPPLFVVAVVYASFLAVLAYGVIGRTDCRPTAYPAQHLGHRRNQPTENKGPSGHCPAVTALLAGCPADRLDVSRPSHGIGYQMTGAV</sequence>
<organism evidence="2 3">
    <name type="scientific">Actinoallomurus iriomotensis</name>
    <dbReference type="NCBI Taxonomy" id="478107"/>
    <lineage>
        <taxon>Bacteria</taxon>
        <taxon>Bacillati</taxon>
        <taxon>Actinomycetota</taxon>
        <taxon>Actinomycetes</taxon>
        <taxon>Streptosporangiales</taxon>
        <taxon>Thermomonosporaceae</taxon>
        <taxon>Actinoallomurus</taxon>
    </lineage>
</organism>
<keyword evidence="1" id="KW-0812">Transmembrane</keyword>
<gene>
    <name evidence="2" type="ORF">Airi02_019040</name>
</gene>
<keyword evidence="1" id="KW-0472">Membrane</keyword>
<feature type="transmembrane region" description="Helical" evidence="1">
    <location>
        <begin position="28"/>
        <end position="51"/>
    </location>
</feature>
<comment type="caution">
    <text evidence="2">The sequence shown here is derived from an EMBL/GenBank/DDBJ whole genome shotgun (WGS) entry which is preliminary data.</text>
</comment>
<accession>A0A9W6VXK6</accession>
<protein>
    <submittedName>
        <fullName evidence="2">Uncharacterized protein</fullName>
    </submittedName>
</protein>
<reference evidence="2" key="1">
    <citation type="submission" date="2023-03" db="EMBL/GenBank/DDBJ databases">
        <title>Actinoallomurus iriomotensis NBRC 103684.</title>
        <authorList>
            <person name="Ichikawa N."/>
            <person name="Sato H."/>
            <person name="Tonouchi N."/>
        </authorList>
    </citation>
    <scope>NUCLEOTIDE SEQUENCE</scope>
    <source>
        <strain evidence="2">NBRC 103684</strain>
    </source>
</reference>
<dbReference type="Proteomes" id="UP001165074">
    <property type="component" value="Unassembled WGS sequence"/>
</dbReference>
<dbReference type="EMBL" id="BSTK01000002">
    <property type="protein sequence ID" value="GLY83975.1"/>
    <property type="molecule type" value="Genomic_DNA"/>
</dbReference>
<evidence type="ECO:0000256" key="1">
    <source>
        <dbReference type="SAM" id="Phobius"/>
    </source>
</evidence>
<evidence type="ECO:0000313" key="2">
    <source>
        <dbReference type="EMBL" id="GLY83975.1"/>
    </source>
</evidence>
<keyword evidence="3" id="KW-1185">Reference proteome</keyword>
<evidence type="ECO:0000313" key="3">
    <source>
        <dbReference type="Proteomes" id="UP001165074"/>
    </source>
</evidence>
<dbReference type="AlphaFoldDB" id="A0A9W6VXK6"/>